<dbReference type="Proteomes" id="UP001176021">
    <property type="component" value="Unassembled WGS sequence"/>
</dbReference>
<dbReference type="Pfam" id="PF20289">
    <property type="entry name" value="MComp1"/>
    <property type="match status" value="1"/>
</dbReference>
<proteinExistence type="predicted"/>
<comment type="caution">
    <text evidence="1">The sequence shown here is derived from an EMBL/GenBank/DDBJ whole genome shotgun (WGS) entry which is preliminary data.</text>
</comment>
<dbReference type="RefSeq" id="WP_302050275.1">
    <property type="nucleotide sequence ID" value="NZ_JAMJEV010000035.1"/>
</dbReference>
<dbReference type="EMBL" id="JAMJEV010000035">
    <property type="protein sequence ID" value="MDO0825866.1"/>
    <property type="molecule type" value="Genomic_DNA"/>
</dbReference>
<name>A0ABT8QWZ2_9FIRM</name>
<sequence length="245" mass="28872">MEGTKINEILSIIRTLNNGSVLSNQKDIDTKKELYSDMAQLFINEIDMKYYFFASFSTEKDNFEISNMGEIEKITINNTETYKAIDTPTPNSSYLVLFWEVPSIDESIYRHIIKLEENEFFFKKYVFYYTSEELKAFKKWFSEKISFNKGDIKTILNEISNEDFEKPEICFILRLLIKIPFFDLPFPKAVLQDFDEIVQNKILVIRGNNGKKIKDLNEMLTQTLSMETQNLNEIIELIYKKTIGE</sequence>
<accession>A0ABT8QWZ2</accession>
<evidence type="ECO:0000313" key="1">
    <source>
        <dbReference type="EMBL" id="MDO0825866.1"/>
    </source>
</evidence>
<gene>
    <name evidence="1" type="ORF">M8H41_23970</name>
</gene>
<reference evidence="1" key="1">
    <citation type="submission" date="2022-05" db="EMBL/GenBank/DDBJ databases">
        <title>Expanded diversity of anoxic marine methylotrophy in a Black Sea sulfate reducing microorganism.</title>
        <authorList>
            <person name="Fischer P.Q."/>
            <person name="Stams A.J.M."/>
            <person name="Villanueva L."/>
            <person name="Sousa D.Z."/>
        </authorList>
    </citation>
    <scope>NUCLEOTIDE SEQUENCE</scope>
    <source>
        <strain evidence="1">P130</strain>
    </source>
</reference>
<protein>
    <submittedName>
        <fullName evidence="1">Uncharacterized protein</fullName>
    </submittedName>
</protein>
<dbReference type="InterPro" id="IPR046905">
    <property type="entry name" value="ABC-3C_MC1"/>
</dbReference>
<keyword evidence="2" id="KW-1185">Reference proteome</keyword>
<organism evidence="1 2">
    <name type="scientific">Desulfosporosinus nitroreducens</name>
    <dbReference type="NCBI Taxonomy" id="2018668"/>
    <lineage>
        <taxon>Bacteria</taxon>
        <taxon>Bacillati</taxon>
        <taxon>Bacillota</taxon>
        <taxon>Clostridia</taxon>
        <taxon>Eubacteriales</taxon>
        <taxon>Desulfitobacteriaceae</taxon>
        <taxon>Desulfosporosinus</taxon>
    </lineage>
</organism>
<evidence type="ECO:0000313" key="2">
    <source>
        <dbReference type="Proteomes" id="UP001176021"/>
    </source>
</evidence>